<dbReference type="EMBL" id="LN902841">
    <property type="protein sequence ID" value="CDS40318.1"/>
    <property type="molecule type" value="Genomic_DNA"/>
</dbReference>
<proteinExistence type="predicted"/>
<evidence type="ECO:0000313" key="2">
    <source>
        <dbReference type="EMBL" id="CDS40318.1"/>
    </source>
</evidence>
<dbReference type="InterPro" id="IPR000164">
    <property type="entry name" value="Histone_H3/CENP-A"/>
</dbReference>
<dbReference type="Proteomes" id="UP000017246">
    <property type="component" value="Unassembled WGS sequence"/>
</dbReference>
<dbReference type="AlphaFoldDB" id="A0A068Y692"/>
<reference evidence="2" key="2">
    <citation type="submission" date="2015-11" db="EMBL/GenBank/DDBJ databases">
        <authorList>
            <person name="Zhang Y."/>
            <person name="Guo Z."/>
        </authorList>
    </citation>
    <scope>NUCLEOTIDE SEQUENCE</scope>
</reference>
<keyword evidence="3" id="KW-1185">Reference proteome</keyword>
<name>A0A068Y692_ECHMU</name>
<dbReference type="GO" id="GO:0030527">
    <property type="term" value="F:structural constituent of chromatin"/>
    <property type="evidence" value="ECO:0007669"/>
    <property type="project" value="InterPro"/>
</dbReference>
<organism evidence="2 3">
    <name type="scientific">Echinococcus multilocularis</name>
    <name type="common">Fox tapeworm</name>
    <dbReference type="NCBI Taxonomy" id="6211"/>
    <lineage>
        <taxon>Eukaryota</taxon>
        <taxon>Metazoa</taxon>
        <taxon>Spiralia</taxon>
        <taxon>Lophotrochozoa</taxon>
        <taxon>Platyhelminthes</taxon>
        <taxon>Cestoda</taxon>
        <taxon>Eucestoda</taxon>
        <taxon>Cyclophyllidea</taxon>
        <taxon>Taeniidae</taxon>
        <taxon>Echinococcus</taxon>
    </lineage>
</organism>
<evidence type="ECO:0000256" key="1">
    <source>
        <dbReference type="SAM" id="MobiDB-lite"/>
    </source>
</evidence>
<dbReference type="GO" id="GO:0000786">
    <property type="term" value="C:nucleosome"/>
    <property type="evidence" value="ECO:0007669"/>
    <property type="project" value="InterPro"/>
</dbReference>
<gene>
    <name evidence="2" type="ORF">EmuJ_000789400</name>
</gene>
<accession>A0A068Y692</accession>
<dbReference type="OrthoDB" id="654462at2759"/>
<protein>
    <submittedName>
        <fullName evidence="2">Histone H3</fullName>
    </submittedName>
</protein>
<evidence type="ECO:0000313" key="3">
    <source>
        <dbReference type="Proteomes" id="UP000017246"/>
    </source>
</evidence>
<reference evidence="2" key="1">
    <citation type="journal article" date="2013" name="Nature">
        <title>The genomes of four tapeworm species reveal adaptations to parasitism.</title>
        <authorList>
            <person name="Tsai I.J."/>
            <person name="Zarowiecki M."/>
            <person name="Holroyd N."/>
            <person name="Garciarrubio A."/>
            <person name="Sanchez-Flores A."/>
            <person name="Brooks K.L."/>
            <person name="Tracey A."/>
            <person name="Bobes R.J."/>
            <person name="Fragoso G."/>
            <person name="Sciutto E."/>
            <person name="Aslett M."/>
            <person name="Beasley H."/>
            <person name="Bennett H.M."/>
            <person name="Cai J."/>
            <person name="Camicia F."/>
            <person name="Clark R."/>
            <person name="Cucher M."/>
            <person name="De Silva N."/>
            <person name="Day T.A."/>
            <person name="Deplazes P."/>
            <person name="Estrada K."/>
            <person name="Fernandez C."/>
            <person name="Holland P.W."/>
            <person name="Hou J."/>
            <person name="Hu S."/>
            <person name="Huckvale T."/>
            <person name="Hung S.S."/>
            <person name="Kamenetzky L."/>
            <person name="Keane J.A."/>
            <person name="Kiss F."/>
            <person name="Koziol U."/>
            <person name="Lambert O."/>
            <person name="Liu K."/>
            <person name="Luo X."/>
            <person name="Luo Y."/>
            <person name="Macchiaroli N."/>
            <person name="Nichol S."/>
            <person name="Paps J."/>
            <person name="Parkinson J."/>
            <person name="Pouchkina-Stantcheva N."/>
            <person name="Riddiford N."/>
            <person name="Rosenzvit M."/>
            <person name="Salinas G."/>
            <person name="Wasmuth J.D."/>
            <person name="Zamanian M."/>
            <person name="Zheng Y."/>
            <person name="Cai X."/>
            <person name="Soberon X."/>
            <person name="Olson P.D."/>
            <person name="Laclette J.P."/>
            <person name="Brehm K."/>
            <person name="Berriman M."/>
            <person name="Garciarrubio A."/>
            <person name="Bobes R.J."/>
            <person name="Fragoso G."/>
            <person name="Sanchez-Flores A."/>
            <person name="Estrada K."/>
            <person name="Cevallos M.A."/>
            <person name="Morett E."/>
            <person name="Gonzalez V."/>
            <person name="Portillo T."/>
            <person name="Ochoa-Leyva A."/>
            <person name="Jose M.V."/>
            <person name="Sciutto E."/>
            <person name="Landa A."/>
            <person name="Jimenez L."/>
            <person name="Valdes V."/>
            <person name="Carrero J.C."/>
            <person name="Larralde C."/>
            <person name="Morales-Montor J."/>
            <person name="Limon-Lason J."/>
            <person name="Soberon X."/>
            <person name="Laclette J.P."/>
        </authorList>
    </citation>
    <scope>NUCLEOTIDE SEQUENCE [LARGE SCALE GENOMIC DNA]</scope>
</reference>
<dbReference type="PRINTS" id="PR00622">
    <property type="entry name" value="HISTONEH3"/>
</dbReference>
<sequence>MARTKQTARKSTGGKAPRKQTSSWLVASVARERESSECVLVGVEARSLPLRTMKRPCLGPPLSIATRLHTYQHALRTLTLSRHGCDEPAGSAFVASCLRGALPPVLLRAVCFVRAMPQLEVTMMRCKALSRTFL</sequence>
<feature type="region of interest" description="Disordered" evidence="1">
    <location>
        <begin position="1"/>
        <end position="23"/>
    </location>
</feature>
<dbReference type="GO" id="GO:0003677">
    <property type="term" value="F:DNA binding"/>
    <property type="evidence" value="ECO:0007669"/>
    <property type="project" value="InterPro"/>
</dbReference>